<evidence type="ECO:0000256" key="2">
    <source>
        <dbReference type="SAM" id="MobiDB-lite"/>
    </source>
</evidence>
<evidence type="ECO:0000256" key="3">
    <source>
        <dbReference type="SAM" id="Phobius"/>
    </source>
</evidence>
<evidence type="ECO:0000313" key="4">
    <source>
        <dbReference type="EMBL" id="ASF00640.1"/>
    </source>
</evidence>
<reference evidence="4" key="1">
    <citation type="submission" date="2016-10" db="EMBL/GenBank/DDBJ databases">
        <authorList>
            <person name="Varghese N."/>
        </authorList>
    </citation>
    <scope>NUCLEOTIDE SEQUENCE</scope>
</reference>
<reference evidence="4" key="2">
    <citation type="journal article" date="2017" name="Nat. Commun.">
        <title>Single-virus genomics reveals hidden cosmopolitan and abundant viruses.</title>
        <authorList>
            <person name="Martinez-Hernandez F."/>
            <person name="Fornas O."/>
            <person name="Lluesma Gomez M."/>
            <person name="Bolduc B."/>
            <person name="de la Cruz Pena M.J."/>
            <person name="Martinez J.M."/>
            <person name="Anton J."/>
            <person name="Gasol J.M."/>
            <person name="Rosselli R."/>
            <person name="Rodriguez-Valera F."/>
            <person name="Sullivan M.B."/>
            <person name="Acinas S.G."/>
            <person name="Martinez-Garcia M."/>
        </authorList>
    </citation>
    <scope>NUCLEOTIDE SEQUENCE</scope>
</reference>
<feature type="compositionally biased region" description="Pro residues" evidence="2">
    <location>
        <begin position="325"/>
        <end position="337"/>
    </location>
</feature>
<sequence length="538" mass="60941">MLFGLLTFLIAITISSVAIYYSVAGLVAIFAAAAVPIIIMGTALEVGKLVAAVWLHRYWSRAAWWLKTYLSIAVVVLMIITSMGIFGFLSKAHVEQNLASDTVTQRIEIIEGKILAEEKYIERQNDVLERIQSKDKSGVDRFNQDIAIEQKKIDDAYARIEVLDADVEAFTSRNKGFGGTGRVKQGLELREKQGPEREALMLKIEQASNKIDEIREKNDKSLDKVDNQVAIAEKNIFDSTTRIDGFLLDLEPLKGQVMKLESEVGPIRYIAEFVYGEEADRNLLEEAVRWVIITIIFVFDPLAVLLLIASQYTFRWRYIDAGGKPTPPAPKTPPSTPSAPSGGLKLSTIAPKKEPRTTSKPIKLSDISNAKTIPNKKVKPKGEVKVEDAFDPDEVKYDSEPAKKITEDKEEEFKQREKDEVENLRRVSYQAKEEDETWEGNKQEWKALNPNDTIHRHKELYIKGFIDELPWENMPSKEEPPMPLDQWNAMIESAEQEVAKEEPKKKTTNYIMRAETGDKQVKVKDRVPAEESNQTSQN</sequence>
<feature type="transmembrane region" description="Helical" evidence="3">
    <location>
        <begin position="287"/>
        <end position="309"/>
    </location>
</feature>
<evidence type="ECO:0008006" key="5">
    <source>
        <dbReference type="Google" id="ProtNLM"/>
    </source>
</evidence>
<accession>A0A218MMW2</accession>
<feature type="transmembrane region" description="Helical" evidence="3">
    <location>
        <begin position="28"/>
        <end position="56"/>
    </location>
</feature>
<feature type="region of interest" description="Disordered" evidence="2">
    <location>
        <begin position="324"/>
        <end position="361"/>
    </location>
</feature>
<feature type="compositionally biased region" description="Basic and acidic residues" evidence="2">
    <location>
        <begin position="515"/>
        <end position="529"/>
    </location>
</feature>
<feature type="transmembrane region" description="Helical" evidence="3">
    <location>
        <begin position="68"/>
        <end position="89"/>
    </location>
</feature>
<keyword evidence="3" id="KW-0472">Membrane</keyword>
<keyword evidence="3" id="KW-0812">Transmembrane</keyword>
<proteinExistence type="predicted"/>
<protein>
    <recommendedName>
        <fullName evidence="5">DUF4407 domain-containing protein</fullName>
    </recommendedName>
</protein>
<evidence type="ECO:0000256" key="1">
    <source>
        <dbReference type="SAM" id="Coils"/>
    </source>
</evidence>
<keyword evidence="3" id="KW-1133">Transmembrane helix</keyword>
<name>A0A218MMW2_9VIRU</name>
<keyword evidence="1" id="KW-0175">Coiled coil</keyword>
<feature type="region of interest" description="Disordered" evidence="2">
    <location>
        <begin position="495"/>
        <end position="538"/>
    </location>
</feature>
<feature type="coiled-coil region" evidence="1">
    <location>
        <begin position="197"/>
        <end position="224"/>
    </location>
</feature>
<organism evidence="4">
    <name type="scientific">uncultured virus</name>
    <dbReference type="NCBI Taxonomy" id="340016"/>
    <lineage>
        <taxon>Viruses</taxon>
        <taxon>environmental samples</taxon>
    </lineage>
</organism>
<dbReference type="EMBL" id="KY052848">
    <property type="protein sequence ID" value="ASF00640.1"/>
    <property type="molecule type" value="Genomic_DNA"/>
</dbReference>